<dbReference type="EMBL" id="BMVC01000028">
    <property type="protein sequence ID" value="GHD17837.1"/>
    <property type="molecule type" value="Genomic_DNA"/>
</dbReference>
<dbReference type="SUPFAM" id="SSF55961">
    <property type="entry name" value="Bet v1-like"/>
    <property type="match status" value="1"/>
</dbReference>
<reference evidence="3" key="1">
    <citation type="journal article" date="2014" name="Int. J. Syst. Evol. Microbiol.">
        <title>Complete genome sequence of Corynebacterium casei LMG S-19264T (=DSM 44701T), isolated from a smear-ripened cheese.</title>
        <authorList>
            <consortium name="US DOE Joint Genome Institute (JGI-PGF)"/>
            <person name="Walter F."/>
            <person name="Albersmeier A."/>
            <person name="Kalinowski J."/>
            <person name="Ruckert C."/>
        </authorList>
    </citation>
    <scope>NUCLEOTIDE SEQUENCE</scope>
    <source>
        <strain evidence="3">JCM 4637</strain>
    </source>
</reference>
<feature type="domain" description="Activator of Hsp90 ATPase homologue 1/2-like C-terminal" evidence="2">
    <location>
        <begin position="58"/>
        <end position="168"/>
    </location>
</feature>
<dbReference type="CDD" id="cd08899">
    <property type="entry name" value="SRPBCC_CalC_Aha1-like_6"/>
    <property type="match status" value="1"/>
</dbReference>
<proteinExistence type="inferred from homology"/>
<organism evidence="3 4">
    <name type="scientific">Streptomyces finlayi</name>
    <dbReference type="NCBI Taxonomy" id="67296"/>
    <lineage>
        <taxon>Bacteria</taxon>
        <taxon>Bacillati</taxon>
        <taxon>Actinomycetota</taxon>
        <taxon>Actinomycetes</taxon>
        <taxon>Kitasatosporales</taxon>
        <taxon>Streptomycetaceae</taxon>
        <taxon>Streptomyces</taxon>
    </lineage>
</organism>
<dbReference type="Gene3D" id="3.30.530.20">
    <property type="match status" value="1"/>
</dbReference>
<dbReference type="InterPro" id="IPR023393">
    <property type="entry name" value="START-like_dom_sf"/>
</dbReference>
<comment type="caution">
    <text evidence="3">The sequence shown here is derived from an EMBL/GenBank/DDBJ whole genome shotgun (WGS) entry which is preliminary data.</text>
</comment>
<dbReference type="Pfam" id="PF08327">
    <property type="entry name" value="AHSA1"/>
    <property type="match status" value="1"/>
</dbReference>
<dbReference type="InterPro" id="IPR013538">
    <property type="entry name" value="ASHA1/2-like_C"/>
</dbReference>
<reference evidence="3" key="2">
    <citation type="submission" date="2020-09" db="EMBL/GenBank/DDBJ databases">
        <authorList>
            <person name="Sun Q."/>
            <person name="Ohkuma M."/>
        </authorList>
    </citation>
    <scope>NUCLEOTIDE SEQUENCE</scope>
    <source>
        <strain evidence="3">JCM 4637</strain>
    </source>
</reference>
<comment type="similarity">
    <text evidence="1">Belongs to the AHA1 family.</text>
</comment>
<dbReference type="AlphaFoldDB" id="A0A918X887"/>
<evidence type="ECO:0000259" key="2">
    <source>
        <dbReference type="Pfam" id="PF08327"/>
    </source>
</evidence>
<protein>
    <recommendedName>
        <fullName evidence="2">Activator of Hsp90 ATPase homologue 1/2-like C-terminal domain-containing protein</fullName>
    </recommendedName>
</protein>
<name>A0A918X887_9ACTN</name>
<gene>
    <name evidence="3" type="ORF">GCM10010334_80000</name>
</gene>
<dbReference type="Proteomes" id="UP000638353">
    <property type="component" value="Unassembled WGS sequence"/>
</dbReference>
<evidence type="ECO:0000313" key="3">
    <source>
        <dbReference type="EMBL" id="GHD17837.1"/>
    </source>
</evidence>
<accession>A0A918X887</accession>
<evidence type="ECO:0000256" key="1">
    <source>
        <dbReference type="ARBA" id="ARBA00006817"/>
    </source>
</evidence>
<evidence type="ECO:0000313" key="4">
    <source>
        <dbReference type="Proteomes" id="UP000638353"/>
    </source>
</evidence>
<sequence length="201" mass="22316">MQCEFGGIETEAARDEAGRVGVERAAGISERTVRFVGTRHVPHLEGRDVVAFVRRLPHPIGDVWQMITDPARLPEWLAAADIDLRPGGHVEFRWLNAEAVARGTVDALRPPHVVDYRTDIHGHLHFELAEEAYGCRLSFVCTVVDAGEHLAASLAGWHTHLDHLAGALAGTPAVWSEGADAPMARWRELLTHYTDMLEQRR</sequence>